<feature type="transmembrane region" description="Helical" evidence="8">
    <location>
        <begin position="429"/>
        <end position="447"/>
    </location>
</feature>
<comment type="caution">
    <text evidence="9">The sequence shown here is derived from an EMBL/GenBank/DDBJ whole genome shotgun (WGS) entry which is preliminary data.</text>
</comment>
<feature type="region of interest" description="Disordered" evidence="7">
    <location>
        <begin position="458"/>
        <end position="498"/>
    </location>
</feature>
<gene>
    <name evidence="9" type="ORF">SAPIO_CDS4999</name>
</gene>
<feature type="transmembrane region" description="Helical" evidence="8">
    <location>
        <begin position="270"/>
        <end position="295"/>
    </location>
</feature>
<dbReference type="VEuPathDB" id="FungiDB:SAPIO_CDS4999"/>
<dbReference type="InterPro" id="IPR036259">
    <property type="entry name" value="MFS_trans_sf"/>
</dbReference>
<dbReference type="PANTHER" id="PTHR43791:SF15">
    <property type="entry name" value="TRANSPORTER SEO1-RELATED"/>
    <property type="match status" value="1"/>
</dbReference>
<evidence type="ECO:0000313" key="9">
    <source>
        <dbReference type="EMBL" id="KEZ43115.1"/>
    </source>
</evidence>
<evidence type="ECO:0000313" key="10">
    <source>
        <dbReference type="Proteomes" id="UP000028545"/>
    </source>
</evidence>
<keyword evidence="5 8" id="KW-0472">Membrane</keyword>
<dbReference type="FunFam" id="1.20.1250.20:FF:000065">
    <property type="entry name" value="Putative MFS pantothenate transporter"/>
    <property type="match status" value="1"/>
</dbReference>
<dbReference type="GeneID" id="27724071"/>
<dbReference type="KEGG" id="sapo:SAPIO_CDS4999"/>
<keyword evidence="3 8" id="KW-0812">Transmembrane</keyword>
<feature type="transmembrane region" description="Helical" evidence="8">
    <location>
        <begin position="336"/>
        <end position="356"/>
    </location>
</feature>
<feature type="transmembrane region" description="Helical" evidence="8">
    <location>
        <begin position="310"/>
        <end position="329"/>
    </location>
</feature>
<evidence type="ECO:0000256" key="4">
    <source>
        <dbReference type="ARBA" id="ARBA00022989"/>
    </source>
</evidence>
<dbReference type="EMBL" id="JOWA01000096">
    <property type="protein sequence ID" value="KEZ43115.1"/>
    <property type="molecule type" value="Genomic_DNA"/>
</dbReference>
<evidence type="ECO:0000256" key="8">
    <source>
        <dbReference type="SAM" id="Phobius"/>
    </source>
</evidence>
<organism evidence="9 10">
    <name type="scientific">Pseudallescheria apiosperma</name>
    <name type="common">Scedosporium apiospermum</name>
    <dbReference type="NCBI Taxonomy" id="563466"/>
    <lineage>
        <taxon>Eukaryota</taxon>
        <taxon>Fungi</taxon>
        <taxon>Dikarya</taxon>
        <taxon>Ascomycota</taxon>
        <taxon>Pezizomycotina</taxon>
        <taxon>Sordariomycetes</taxon>
        <taxon>Hypocreomycetidae</taxon>
        <taxon>Microascales</taxon>
        <taxon>Microascaceae</taxon>
        <taxon>Scedosporium</taxon>
    </lineage>
</organism>
<feature type="transmembrane region" description="Helical" evidence="8">
    <location>
        <begin position="362"/>
        <end position="384"/>
    </location>
</feature>
<dbReference type="GO" id="GO:0016020">
    <property type="term" value="C:membrane"/>
    <property type="evidence" value="ECO:0007669"/>
    <property type="project" value="UniProtKB-SubCell"/>
</dbReference>
<dbReference type="AlphaFoldDB" id="A0A084G703"/>
<evidence type="ECO:0000256" key="7">
    <source>
        <dbReference type="SAM" id="MobiDB-lite"/>
    </source>
</evidence>
<protein>
    <submittedName>
        <fullName evidence="9">Major facilitator superfamily transporter</fullName>
    </submittedName>
</protein>
<evidence type="ECO:0000256" key="5">
    <source>
        <dbReference type="ARBA" id="ARBA00023136"/>
    </source>
</evidence>
<dbReference type="Pfam" id="PF07690">
    <property type="entry name" value="MFS_1"/>
    <property type="match status" value="1"/>
</dbReference>
<dbReference type="OrthoDB" id="3639251at2759"/>
<dbReference type="Gene3D" id="1.20.1250.20">
    <property type="entry name" value="MFS general substrate transporter like domains"/>
    <property type="match status" value="1"/>
</dbReference>
<dbReference type="RefSeq" id="XP_016642914.1">
    <property type="nucleotide sequence ID" value="XM_016787412.1"/>
</dbReference>
<feature type="transmembrane region" description="Helical" evidence="8">
    <location>
        <begin position="396"/>
        <end position="417"/>
    </location>
</feature>
<dbReference type="GO" id="GO:0022857">
    <property type="term" value="F:transmembrane transporter activity"/>
    <property type="evidence" value="ECO:0007669"/>
    <property type="project" value="InterPro"/>
</dbReference>
<dbReference type="OMA" id="ITVSHTW"/>
<comment type="similarity">
    <text evidence="6">Belongs to the major facilitator superfamily. Allantoate permease family.</text>
</comment>
<keyword evidence="4 8" id="KW-1133">Transmembrane helix</keyword>
<evidence type="ECO:0000256" key="3">
    <source>
        <dbReference type="ARBA" id="ARBA00022692"/>
    </source>
</evidence>
<feature type="compositionally biased region" description="Basic and acidic residues" evidence="7">
    <location>
        <begin position="485"/>
        <end position="498"/>
    </location>
</feature>
<evidence type="ECO:0000256" key="1">
    <source>
        <dbReference type="ARBA" id="ARBA00004141"/>
    </source>
</evidence>
<dbReference type="SUPFAM" id="SSF103473">
    <property type="entry name" value="MFS general substrate transporter"/>
    <property type="match status" value="1"/>
</dbReference>
<dbReference type="Proteomes" id="UP000028545">
    <property type="component" value="Unassembled WGS sequence"/>
</dbReference>
<comment type="subcellular location">
    <subcellularLocation>
        <location evidence="1">Membrane</location>
        <topology evidence="1">Multi-pass membrane protein</topology>
    </subcellularLocation>
</comment>
<dbReference type="InterPro" id="IPR011701">
    <property type="entry name" value="MFS"/>
</dbReference>
<feature type="transmembrane region" description="Helical" evidence="8">
    <location>
        <begin position="81"/>
        <end position="98"/>
    </location>
</feature>
<feature type="transmembrane region" description="Helical" evidence="8">
    <location>
        <begin position="167"/>
        <end position="186"/>
    </location>
</feature>
<keyword evidence="2" id="KW-0813">Transport</keyword>
<reference evidence="9 10" key="1">
    <citation type="journal article" date="2014" name="Genome Announc.">
        <title>Draft genome sequence of the pathogenic fungus Scedosporium apiospermum.</title>
        <authorList>
            <person name="Vandeputte P."/>
            <person name="Ghamrawi S."/>
            <person name="Rechenmann M."/>
            <person name="Iltis A."/>
            <person name="Giraud S."/>
            <person name="Fleury M."/>
            <person name="Thornton C."/>
            <person name="Delhaes L."/>
            <person name="Meyer W."/>
            <person name="Papon N."/>
            <person name="Bouchara J.P."/>
        </authorList>
    </citation>
    <scope>NUCLEOTIDE SEQUENCE [LARGE SCALE GENOMIC DNA]</scope>
    <source>
        <strain evidence="9 10">IHEM 14462</strain>
    </source>
</reference>
<proteinExistence type="inferred from homology"/>
<dbReference type="HOGENOM" id="CLU_001265_4_2_1"/>
<feature type="transmembrane region" description="Helical" evidence="8">
    <location>
        <begin position="201"/>
        <end position="221"/>
    </location>
</feature>
<feature type="transmembrane region" description="Helical" evidence="8">
    <location>
        <begin position="136"/>
        <end position="155"/>
    </location>
</feature>
<accession>A0A084G703</accession>
<keyword evidence="10" id="KW-1185">Reference proteome</keyword>
<sequence length="498" mass="55624">MATEAIQSRPRKKWYQIQWYADVDSPADRRLINKLDLLIVPYAVLSYWVKYLDQSNLNNAYVAGLKEDLGFHGNELVQLQTFYIIGAVVGQIPFMFLCTYCPMHWTIPALDILWGIFTLLQYRVTGYAELAAYRFLVGWFEAPFYPAMHYILGSWYRGDEIARRGGIFYIGLSLGTLTSSLIQAGASARLDGVNGLAGWRWMYIICAVITIPVGILGYFVIPGTPQQPNRIVLSQENINRASDRLARAGHVSHGKNKFPNLKILLARPQFWTCLLLCFLFWNSGVHTSAGTFLLWIKSLGRYSQARVNELGSIAPGLGIFYTVFIGFASDLVLGPAWAITVSHTWNIIGLIILTVWKVPESALWFAYATIYSSYAMSSALYGWVNTQLRAAPAERAFTIVLINSFAQSTTAWTPLLLYPTVEAPRFPKGFPFSLACSILLVITSHALRLHLRRSDPGVENTTGLPDEVFESRSVADGGESGTGLGEKREKEKVDDSSN</sequence>
<name>A0A084G703_PSEDA</name>
<evidence type="ECO:0000256" key="6">
    <source>
        <dbReference type="ARBA" id="ARBA00037968"/>
    </source>
</evidence>
<dbReference type="PANTHER" id="PTHR43791">
    <property type="entry name" value="PERMEASE-RELATED"/>
    <property type="match status" value="1"/>
</dbReference>
<evidence type="ECO:0000256" key="2">
    <source>
        <dbReference type="ARBA" id="ARBA00022448"/>
    </source>
</evidence>